<name>A0A1B9F6B1_9BACT</name>
<dbReference type="SMART" id="SM00463">
    <property type="entry name" value="SMR"/>
    <property type="match status" value="1"/>
</dbReference>
<feature type="domain" description="Smr" evidence="1">
    <location>
        <begin position="41"/>
        <end position="116"/>
    </location>
</feature>
<accession>A0A1B9F6B1</accession>
<dbReference type="STRING" id="1156395.DBT_1235"/>
<dbReference type="EMBL" id="MAGO01000005">
    <property type="protein sequence ID" value="OCC15488.1"/>
    <property type="molecule type" value="Genomic_DNA"/>
</dbReference>
<dbReference type="Pfam" id="PF01713">
    <property type="entry name" value="Smr"/>
    <property type="match status" value="1"/>
</dbReference>
<dbReference type="PANTHER" id="PTHR35562">
    <property type="entry name" value="DNA ENDONUCLEASE SMRA-RELATED"/>
    <property type="match status" value="1"/>
</dbReference>
<evidence type="ECO:0000259" key="1">
    <source>
        <dbReference type="PROSITE" id="PS50828"/>
    </source>
</evidence>
<reference evidence="2 3" key="1">
    <citation type="submission" date="2016-06" db="EMBL/GenBank/DDBJ databases">
        <title>Respiratory ammonification of nitrate coupled to the oxidation of elemental sulfur in deep-sea autotrophic thermophilic bacteria.</title>
        <authorList>
            <person name="Slobodkina G.B."/>
            <person name="Mardanov A.V."/>
            <person name="Ravin N.V."/>
            <person name="Frolova A.A."/>
            <person name="Viryasiv M.B."/>
            <person name="Chernyh N.A."/>
            <person name="Bonch-Osmolovskaya E.A."/>
            <person name="Slobodkin A.I."/>
        </authorList>
    </citation>
    <scope>NUCLEOTIDE SEQUENCE [LARGE SCALE GENOMIC DNA]</scope>
    <source>
        <strain evidence="2 3">S69</strain>
    </source>
</reference>
<gene>
    <name evidence="2" type="ORF">DBT_1235</name>
</gene>
<keyword evidence="3" id="KW-1185">Reference proteome</keyword>
<dbReference type="Gene3D" id="3.30.1370.110">
    <property type="match status" value="1"/>
</dbReference>
<dbReference type="PANTHER" id="PTHR35562:SF2">
    <property type="entry name" value="DNA ENDONUCLEASE SMRA-RELATED"/>
    <property type="match status" value="1"/>
</dbReference>
<protein>
    <submittedName>
        <fullName evidence="2">Recombination inhibitory protein MutS2</fullName>
    </submittedName>
</protein>
<dbReference type="Proteomes" id="UP000093080">
    <property type="component" value="Unassembled WGS sequence"/>
</dbReference>
<dbReference type="InterPro" id="IPR036063">
    <property type="entry name" value="Smr_dom_sf"/>
</dbReference>
<comment type="caution">
    <text evidence="2">The sequence shown here is derived from an EMBL/GenBank/DDBJ whole genome shotgun (WGS) entry which is preliminary data.</text>
</comment>
<dbReference type="PROSITE" id="PS50828">
    <property type="entry name" value="SMR"/>
    <property type="match status" value="1"/>
</dbReference>
<proteinExistence type="predicted"/>
<dbReference type="AlphaFoldDB" id="A0A1B9F6B1"/>
<sequence>MHQSILLAIRQEISYFLAIINKNCVYMQENEPVILPIEDELDLHTFNPKEIKPLLEDYLNECRKRGILEVRIIHGKGKGQLRRTVHALMEKFDFVISYFTAPPERGGHGATIAWLKGWDNT</sequence>
<organism evidence="2 3">
    <name type="scientific">Dissulfuribacter thermophilus</name>
    <dbReference type="NCBI Taxonomy" id="1156395"/>
    <lineage>
        <taxon>Bacteria</taxon>
        <taxon>Pseudomonadati</taxon>
        <taxon>Thermodesulfobacteriota</taxon>
        <taxon>Dissulfuribacteria</taxon>
        <taxon>Dissulfuribacterales</taxon>
        <taxon>Dissulfuribacteraceae</taxon>
        <taxon>Dissulfuribacter</taxon>
    </lineage>
</organism>
<dbReference type="InterPro" id="IPR002625">
    <property type="entry name" value="Smr_dom"/>
</dbReference>
<evidence type="ECO:0000313" key="2">
    <source>
        <dbReference type="EMBL" id="OCC15488.1"/>
    </source>
</evidence>
<dbReference type="SUPFAM" id="SSF160443">
    <property type="entry name" value="SMR domain-like"/>
    <property type="match status" value="1"/>
</dbReference>
<evidence type="ECO:0000313" key="3">
    <source>
        <dbReference type="Proteomes" id="UP000093080"/>
    </source>
</evidence>